<evidence type="ECO:0000259" key="3">
    <source>
        <dbReference type="Pfam" id="PF22725"/>
    </source>
</evidence>
<dbReference type="SUPFAM" id="SSF51735">
    <property type="entry name" value="NAD(P)-binding Rossmann-fold domains"/>
    <property type="match status" value="1"/>
</dbReference>
<dbReference type="Pfam" id="PF01408">
    <property type="entry name" value="GFO_IDH_MocA"/>
    <property type="match status" value="1"/>
</dbReference>
<evidence type="ECO:0000313" key="5">
    <source>
        <dbReference type="Proteomes" id="UP001168694"/>
    </source>
</evidence>
<comment type="caution">
    <text evidence="4">The sequence shown here is derived from an EMBL/GenBank/DDBJ whole genome shotgun (WGS) entry which is preliminary data.</text>
</comment>
<dbReference type="SUPFAM" id="SSF55347">
    <property type="entry name" value="Glyceraldehyde-3-phosphate dehydrogenase-like, C-terminal domain"/>
    <property type="match status" value="1"/>
</dbReference>
<accession>A0ABT8EDC5</accession>
<evidence type="ECO:0000313" key="4">
    <source>
        <dbReference type="EMBL" id="MDN4075918.1"/>
    </source>
</evidence>
<dbReference type="InterPro" id="IPR050463">
    <property type="entry name" value="Gfo/Idh/MocA_oxidrdct_glycsds"/>
</dbReference>
<dbReference type="Pfam" id="PF22725">
    <property type="entry name" value="GFO_IDH_MocA_C3"/>
    <property type="match status" value="1"/>
</dbReference>
<dbReference type="EMBL" id="JAUHLN010000008">
    <property type="protein sequence ID" value="MDN4075918.1"/>
    <property type="molecule type" value="Genomic_DNA"/>
</dbReference>
<protein>
    <submittedName>
        <fullName evidence="4">Gfo/Idh/MocA family oxidoreductase</fullName>
    </submittedName>
</protein>
<evidence type="ECO:0000256" key="1">
    <source>
        <dbReference type="ARBA" id="ARBA00023002"/>
    </source>
</evidence>
<dbReference type="InterPro" id="IPR000683">
    <property type="entry name" value="Gfo/Idh/MocA-like_OxRdtase_N"/>
</dbReference>
<dbReference type="InterPro" id="IPR036291">
    <property type="entry name" value="NAD(P)-bd_dom_sf"/>
</dbReference>
<dbReference type="Gene3D" id="3.40.50.720">
    <property type="entry name" value="NAD(P)-binding Rossmann-like Domain"/>
    <property type="match status" value="1"/>
</dbReference>
<dbReference type="Gene3D" id="3.30.360.10">
    <property type="entry name" value="Dihydrodipicolinate Reductase, domain 2"/>
    <property type="match status" value="1"/>
</dbReference>
<dbReference type="InterPro" id="IPR055170">
    <property type="entry name" value="GFO_IDH_MocA-like_dom"/>
</dbReference>
<feature type="domain" description="Gfo/Idh/MocA-like oxidoreductase N-terminal" evidence="2">
    <location>
        <begin position="5"/>
        <end position="126"/>
    </location>
</feature>
<keyword evidence="1" id="KW-0560">Oxidoreductase</keyword>
<evidence type="ECO:0000259" key="2">
    <source>
        <dbReference type="Pfam" id="PF01408"/>
    </source>
</evidence>
<proteinExistence type="predicted"/>
<feature type="domain" description="GFO/IDH/MocA-like oxidoreductase" evidence="3">
    <location>
        <begin position="134"/>
        <end position="271"/>
    </location>
</feature>
<keyword evidence="5" id="KW-1185">Reference proteome</keyword>
<dbReference type="Proteomes" id="UP001168694">
    <property type="component" value="Unassembled WGS sequence"/>
</dbReference>
<dbReference type="PANTHER" id="PTHR43818:SF11">
    <property type="entry name" value="BCDNA.GH03377"/>
    <property type="match status" value="1"/>
</dbReference>
<gene>
    <name evidence="4" type="ORF">QYF49_23520</name>
</gene>
<dbReference type="PANTHER" id="PTHR43818">
    <property type="entry name" value="BCDNA.GH03377"/>
    <property type="match status" value="1"/>
</dbReference>
<dbReference type="RefSeq" id="WP_290402029.1">
    <property type="nucleotide sequence ID" value="NZ_JAUHLN010000008.1"/>
</dbReference>
<reference evidence="4" key="1">
    <citation type="submission" date="2023-06" db="EMBL/GenBank/DDBJ databases">
        <title>Draft Genome Sequences of Representative Paenibacillus Polymyxa, Bacillus cereus, Fictibacillus sp., and Brevibacillus agri Strains Isolated from Amazonian Dark Earth.</title>
        <authorList>
            <person name="Pellegrinetti T.A."/>
            <person name="Cunha I.C.M."/>
            <person name="Chaves M.G."/>
            <person name="Freitas A.S."/>
            <person name="Silva A.V.R."/>
            <person name="Tsai S.M."/>
            <person name="Mendes L.W."/>
        </authorList>
    </citation>
    <scope>NUCLEOTIDE SEQUENCE</scope>
    <source>
        <strain evidence="4">CENA-BCM004</strain>
    </source>
</reference>
<name>A0ABT8EDC5_9BACL</name>
<organism evidence="4 5">
    <name type="scientific">Fictibacillus terranigra</name>
    <dbReference type="NCBI Taxonomy" id="3058424"/>
    <lineage>
        <taxon>Bacteria</taxon>
        <taxon>Bacillati</taxon>
        <taxon>Bacillota</taxon>
        <taxon>Bacilli</taxon>
        <taxon>Bacillales</taxon>
        <taxon>Fictibacillaceae</taxon>
        <taxon>Fictibacillus</taxon>
    </lineage>
</organism>
<sequence>MTNHISIGLIGLGGMANHHINLLSQLKNVSVSAVSDVNKEQLQMIGDKLNIPQNKRYEDYEELIKDSEVDAVISIVPNYLHAKIISDCIQHQKPIMTEKPFTLNFEEAAELKKQYEKQPIPCMVGFSYRYVASFRYAKDLLQQNKIGKLRHISVRYLQDWGIPAVQTPLTWRFKKALSGSGALGDLGSHMIDTARFFAGEFQHLKSLNTTFINKRASLDQTKQLEEVDVDDYSAFIAVLDHEIVGQFMTTRNAVGFSNALEVTLFGDEGTMEFSCERPDEISLIQFNHEQKTRDRTSLEVPLNYKRNQLEDFIDLINGVSPEDCPTFYDGYENQKVLHQILEDATITSEHEVIK</sequence>